<accession>A0AAW8LPE5</accession>
<feature type="compositionally biased region" description="Polar residues" evidence="1">
    <location>
        <begin position="14"/>
        <end position="25"/>
    </location>
</feature>
<proteinExistence type="predicted"/>
<dbReference type="EMBL" id="JAVDSW010000001">
    <property type="protein sequence ID" value="MDR6701081.1"/>
    <property type="molecule type" value="Genomic_DNA"/>
</dbReference>
<comment type="caution">
    <text evidence="2">The sequence shown here is derived from an EMBL/GenBank/DDBJ whole genome shotgun (WGS) entry which is preliminary data.</text>
</comment>
<feature type="region of interest" description="Disordered" evidence="1">
    <location>
        <begin position="1"/>
        <end position="48"/>
    </location>
</feature>
<evidence type="ECO:0000256" key="1">
    <source>
        <dbReference type="SAM" id="MobiDB-lite"/>
    </source>
</evidence>
<evidence type="ECO:0000313" key="3">
    <source>
        <dbReference type="Proteomes" id="UP001265315"/>
    </source>
</evidence>
<protein>
    <submittedName>
        <fullName evidence="2">Uncharacterized protein</fullName>
    </submittedName>
</protein>
<sequence>MVEQQQPDFEDSENQNQKNGQQQAHFNGGGSLPVGKNPQVKPPEKPVP</sequence>
<reference evidence="2" key="1">
    <citation type="submission" date="2023-07" db="EMBL/GenBank/DDBJ databases">
        <title>Sorghum-associated microbial communities from plants grown in Nebraska, USA.</title>
        <authorList>
            <person name="Schachtman D."/>
        </authorList>
    </citation>
    <scope>NUCLEOTIDE SEQUENCE</scope>
    <source>
        <strain evidence="2">1457</strain>
    </source>
</reference>
<dbReference type="RefSeq" id="WP_223564881.1">
    <property type="nucleotide sequence ID" value="NZ_CP032926.1"/>
</dbReference>
<gene>
    <name evidence="2" type="ORF">J2W61_000909</name>
</gene>
<name>A0AAW8LPE5_AGRTU</name>
<dbReference type="Proteomes" id="UP001265315">
    <property type="component" value="Unassembled WGS sequence"/>
</dbReference>
<dbReference type="AlphaFoldDB" id="A0AAW8LPE5"/>
<organism evidence="2 3">
    <name type="scientific">Agrobacterium tumefaciens</name>
    <dbReference type="NCBI Taxonomy" id="358"/>
    <lineage>
        <taxon>Bacteria</taxon>
        <taxon>Pseudomonadati</taxon>
        <taxon>Pseudomonadota</taxon>
        <taxon>Alphaproteobacteria</taxon>
        <taxon>Hyphomicrobiales</taxon>
        <taxon>Rhizobiaceae</taxon>
        <taxon>Rhizobium/Agrobacterium group</taxon>
        <taxon>Agrobacterium</taxon>
        <taxon>Agrobacterium tumefaciens complex</taxon>
    </lineage>
</organism>
<evidence type="ECO:0000313" key="2">
    <source>
        <dbReference type="EMBL" id="MDR6701081.1"/>
    </source>
</evidence>